<dbReference type="Gene3D" id="3.30.70.580">
    <property type="entry name" value="Pseudouridine synthase I, catalytic domain, N-terminal subdomain"/>
    <property type="match status" value="1"/>
</dbReference>
<comment type="subunit">
    <text evidence="4">Homodimer.</text>
</comment>
<dbReference type="HAMAP" id="MF_00171">
    <property type="entry name" value="TruA"/>
    <property type="match status" value="1"/>
</dbReference>
<dbReference type="FunFam" id="3.30.70.580:FF:000001">
    <property type="entry name" value="tRNA pseudouridine synthase A"/>
    <property type="match status" value="1"/>
</dbReference>
<comment type="caution">
    <text evidence="9">The sequence shown here is derived from an EMBL/GenBank/DDBJ whole genome shotgun (WGS) entry which is preliminary data.</text>
</comment>
<proteinExistence type="inferred from homology"/>
<evidence type="ECO:0000256" key="1">
    <source>
        <dbReference type="ARBA" id="ARBA00009375"/>
    </source>
</evidence>
<dbReference type="InterPro" id="IPR020103">
    <property type="entry name" value="PsdUridine_synth_cat_dom_sf"/>
</dbReference>
<keyword evidence="3 4" id="KW-0413">Isomerase</keyword>
<evidence type="ECO:0000256" key="6">
    <source>
        <dbReference type="PIRSR" id="PIRSR001430-2"/>
    </source>
</evidence>
<dbReference type="Proteomes" id="UP000712673">
    <property type="component" value="Unassembled WGS sequence"/>
</dbReference>
<dbReference type="AlphaFoldDB" id="A0A937VZL3"/>
<evidence type="ECO:0000256" key="2">
    <source>
        <dbReference type="ARBA" id="ARBA00022694"/>
    </source>
</evidence>
<dbReference type="GO" id="GO:0003723">
    <property type="term" value="F:RNA binding"/>
    <property type="evidence" value="ECO:0007669"/>
    <property type="project" value="InterPro"/>
</dbReference>
<protein>
    <recommendedName>
        <fullName evidence="4">tRNA pseudouridine synthase A</fullName>
        <ecNumber evidence="4">5.4.99.12</ecNumber>
    </recommendedName>
    <alternativeName>
        <fullName evidence="4">tRNA pseudouridine(38-40) synthase</fullName>
    </alternativeName>
    <alternativeName>
        <fullName evidence="4">tRNA pseudouridylate synthase I</fullName>
    </alternativeName>
    <alternativeName>
        <fullName evidence="4">tRNA-uridine isomerase I</fullName>
    </alternativeName>
</protein>
<dbReference type="Pfam" id="PF01416">
    <property type="entry name" value="PseudoU_synth_1"/>
    <property type="match status" value="2"/>
</dbReference>
<dbReference type="NCBIfam" id="TIGR00071">
    <property type="entry name" value="hisT_truA"/>
    <property type="match status" value="1"/>
</dbReference>
<evidence type="ECO:0000256" key="4">
    <source>
        <dbReference type="HAMAP-Rule" id="MF_00171"/>
    </source>
</evidence>
<feature type="domain" description="Pseudouridine synthase I TruA alpha/beta" evidence="8">
    <location>
        <begin position="150"/>
        <end position="251"/>
    </location>
</feature>
<evidence type="ECO:0000259" key="8">
    <source>
        <dbReference type="Pfam" id="PF01416"/>
    </source>
</evidence>
<feature type="active site" description="Nucleophile" evidence="4 5">
    <location>
        <position position="59"/>
    </location>
</feature>
<dbReference type="GO" id="GO:0031119">
    <property type="term" value="P:tRNA pseudouridine synthesis"/>
    <property type="evidence" value="ECO:0007669"/>
    <property type="project" value="UniProtKB-UniRule"/>
</dbReference>
<evidence type="ECO:0000256" key="7">
    <source>
        <dbReference type="RuleBase" id="RU003792"/>
    </source>
</evidence>
<keyword evidence="2 4" id="KW-0819">tRNA processing</keyword>
<dbReference type="EC" id="5.4.99.12" evidence="4"/>
<dbReference type="PANTHER" id="PTHR11142:SF0">
    <property type="entry name" value="TRNA PSEUDOURIDINE SYNTHASE-LIKE 1"/>
    <property type="match status" value="1"/>
</dbReference>
<dbReference type="InterPro" id="IPR020095">
    <property type="entry name" value="PsdUridine_synth_TruA_C"/>
</dbReference>
<evidence type="ECO:0000313" key="10">
    <source>
        <dbReference type="Proteomes" id="UP000712673"/>
    </source>
</evidence>
<organism evidence="9 10">
    <name type="scientific">Tectimicrobiota bacterium</name>
    <dbReference type="NCBI Taxonomy" id="2528274"/>
    <lineage>
        <taxon>Bacteria</taxon>
        <taxon>Pseudomonadati</taxon>
        <taxon>Nitrospinota/Tectimicrobiota group</taxon>
        <taxon>Candidatus Tectimicrobiota</taxon>
    </lineage>
</organism>
<feature type="binding site" evidence="4 6">
    <location>
        <position position="117"/>
    </location>
    <ligand>
        <name>substrate</name>
    </ligand>
</feature>
<comment type="catalytic activity">
    <reaction evidence="4 7">
        <text>uridine(38/39/40) in tRNA = pseudouridine(38/39/40) in tRNA</text>
        <dbReference type="Rhea" id="RHEA:22376"/>
        <dbReference type="Rhea" id="RHEA-COMP:10085"/>
        <dbReference type="Rhea" id="RHEA-COMP:10087"/>
        <dbReference type="ChEBI" id="CHEBI:65314"/>
        <dbReference type="ChEBI" id="CHEBI:65315"/>
        <dbReference type="EC" id="5.4.99.12"/>
    </reaction>
</comment>
<gene>
    <name evidence="4 9" type="primary">truA</name>
    <name evidence="9" type="ORF">FJZ47_09910</name>
</gene>
<dbReference type="InterPro" id="IPR001406">
    <property type="entry name" value="PsdUridine_synth_TruA"/>
</dbReference>
<feature type="domain" description="Pseudouridine synthase I TruA alpha/beta" evidence="8">
    <location>
        <begin position="16"/>
        <end position="110"/>
    </location>
</feature>
<comment type="caution">
    <text evidence="4">Lacks conserved residue(s) required for the propagation of feature annotation.</text>
</comment>
<dbReference type="PIRSF" id="PIRSF001430">
    <property type="entry name" value="tRNA_psdUrid_synth"/>
    <property type="match status" value="1"/>
</dbReference>
<dbReference type="SUPFAM" id="SSF55120">
    <property type="entry name" value="Pseudouridine synthase"/>
    <property type="match status" value="1"/>
</dbReference>
<sequence>MPTRLSATRRLKLLLEYNGTRYHGWQSQPRLLTLQGTLEACLGRLTNAPIRVHASGRTDAGVHALGQVVHFDTASTIALPALVRGANSLLPDDFVVREAIEVPADFHARFSACRKTYVYRLHNDSIPSALWAPYVWHVPQGLDVPAMRLAANVLLGHHDFSAFRAASCTAKNPWREVFALRLSRHAERLLIMITANAFLQYMVRNIVGTLVAIGRTKIPAAAMATILQSGQRHYAGPTAPAQGLCLLRVQYAPHATALEMSSVPDRRTPQAFDV</sequence>
<dbReference type="PANTHER" id="PTHR11142">
    <property type="entry name" value="PSEUDOURIDYLATE SYNTHASE"/>
    <property type="match status" value="1"/>
</dbReference>
<dbReference type="GO" id="GO:0160147">
    <property type="term" value="F:tRNA pseudouridine(38-40) synthase activity"/>
    <property type="evidence" value="ECO:0007669"/>
    <property type="project" value="UniProtKB-EC"/>
</dbReference>
<name>A0A937VZL3_UNCTE</name>
<evidence type="ECO:0000313" key="9">
    <source>
        <dbReference type="EMBL" id="MBM3224104.1"/>
    </source>
</evidence>
<dbReference type="InterPro" id="IPR020094">
    <property type="entry name" value="TruA/RsuA/RluB/E/F_N"/>
</dbReference>
<comment type="function">
    <text evidence="4">Formation of pseudouridine at positions 38, 39 and 40 in the anticodon stem and loop of transfer RNAs.</text>
</comment>
<comment type="similarity">
    <text evidence="1 4 7">Belongs to the tRNA pseudouridine synthase TruA family.</text>
</comment>
<reference evidence="9" key="1">
    <citation type="submission" date="2019-03" db="EMBL/GenBank/DDBJ databases">
        <title>Lake Tanganyika Metagenome-Assembled Genomes (MAGs).</title>
        <authorList>
            <person name="Tran P."/>
        </authorList>
    </citation>
    <scope>NUCLEOTIDE SEQUENCE</scope>
    <source>
        <strain evidence="9">K_DeepCast_65m_m2_066</strain>
    </source>
</reference>
<evidence type="ECO:0000256" key="3">
    <source>
        <dbReference type="ARBA" id="ARBA00023235"/>
    </source>
</evidence>
<evidence type="ECO:0000256" key="5">
    <source>
        <dbReference type="PIRSR" id="PIRSR001430-1"/>
    </source>
</evidence>
<dbReference type="CDD" id="cd02570">
    <property type="entry name" value="PseudoU_synth_EcTruA"/>
    <property type="match status" value="1"/>
</dbReference>
<dbReference type="InterPro" id="IPR020097">
    <property type="entry name" value="PsdUridine_synth_TruA_a/b_dom"/>
</dbReference>
<accession>A0A937VZL3</accession>
<dbReference type="Gene3D" id="3.30.70.660">
    <property type="entry name" value="Pseudouridine synthase I, catalytic domain, C-terminal subdomain"/>
    <property type="match status" value="1"/>
</dbReference>
<dbReference type="EMBL" id="VGLS01000259">
    <property type="protein sequence ID" value="MBM3224104.1"/>
    <property type="molecule type" value="Genomic_DNA"/>
</dbReference>